<keyword evidence="9" id="KW-0862">Zinc</keyword>
<feature type="coiled-coil region" evidence="10">
    <location>
        <begin position="200"/>
        <end position="249"/>
    </location>
</feature>
<keyword evidence="6" id="KW-0677">Repeat</keyword>
<keyword evidence="4" id="KW-0808">Transferase</keyword>
<dbReference type="InterPro" id="IPR002867">
    <property type="entry name" value="IBR_dom"/>
</dbReference>
<keyword evidence="7" id="KW-0863">Zinc-finger</keyword>
<dbReference type="Pfam" id="PF01485">
    <property type="entry name" value="IBR"/>
    <property type="match status" value="1"/>
</dbReference>
<evidence type="ECO:0000313" key="12">
    <source>
        <dbReference type="EMBL" id="GJN15482.1"/>
    </source>
</evidence>
<protein>
    <recommendedName>
        <fullName evidence="3">RBR-type E3 ubiquitin transferase</fullName>
        <ecNumber evidence="3">2.3.2.31</ecNumber>
    </recommendedName>
</protein>
<organism evidence="12 13">
    <name type="scientific">Eleusine coracana subsp. coracana</name>
    <dbReference type="NCBI Taxonomy" id="191504"/>
    <lineage>
        <taxon>Eukaryota</taxon>
        <taxon>Viridiplantae</taxon>
        <taxon>Streptophyta</taxon>
        <taxon>Embryophyta</taxon>
        <taxon>Tracheophyta</taxon>
        <taxon>Spermatophyta</taxon>
        <taxon>Magnoliopsida</taxon>
        <taxon>Liliopsida</taxon>
        <taxon>Poales</taxon>
        <taxon>Poaceae</taxon>
        <taxon>PACMAD clade</taxon>
        <taxon>Chloridoideae</taxon>
        <taxon>Cynodonteae</taxon>
        <taxon>Eleusininae</taxon>
        <taxon>Eleusine</taxon>
    </lineage>
</organism>
<evidence type="ECO:0000256" key="9">
    <source>
        <dbReference type="ARBA" id="ARBA00022833"/>
    </source>
</evidence>
<dbReference type="SMART" id="SM00647">
    <property type="entry name" value="IBR"/>
    <property type="match status" value="1"/>
</dbReference>
<evidence type="ECO:0000256" key="3">
    <source>
        <dbReference type="ARBA" id="ARBA00012251"/>
    </source>
</evidence>
<keyword evidence="8" id="KW-0833">Ubl conjugation pathway</keyword>
<evidence type="ECO:0000259" key="11">
    <source>
        <dbReference type="PROSITE" id="PS51873"/>
    </source>
</evidence>
<proteinExistence type="predicted"/>
<dbReference type="PANTHER" id="PTHR11685">
    <property type="entry name" value="RBR FAMILY RING FINGER AND IBR DOMAIN-CONTAINING"/>
    <property type="match status" value="1"/>
</dbReference>
<dbReference type="InterPro" id="IPR031127">
    <property type="entry name" value="E3_UB_ligase_RBR"/>
</dbReference>
<accession>A0AAV5DYF8</accession>
<evidence type="ECO:0000256" key="7">
    <source>
        <dbReference type="ARBA" id="ARBA00022771"/>
    </source>
</evidence>
<dbReference type="PROSITE" id="PS51873">
    <property type="entry name" value="TRIAD"/>
    <property type="match status" value="1"/>
</dbReference>
<keyword evidence="13" id="KW-1185">Reference proteome</keyword>
<reference evidence="12" key="2">
    <citation type="submission" date="2021-12" db="EMBL/GenBank/DDBJ databases">
        <title>Resequencing data analysis of finger millet.</title>
        <authorList>
            <person name="Hatakeyama M."/>
            <person name="Aluri S."/>
            <person name="Balachadran M.T."/>
            <person name="Sivarajan S.R."/>
            <person name="Poveda L."/>
            <person name="Shimizu-Inatsugi R."/>
            <person name="Schlapbach R."/>
            <person name="Sreeman S.M."/>
            <person name="Shimizu K.K."/>
        </authorList>
    </citation>
    <scope>NUCLEOTIDE SEQUENCE</scope>
</reference>
<dbReference type="GO" id="GO:0061630">
    <property type="term" value="F:ubiquitin protein ligase activity"/>
    <property type="evidence" value="ECO:0007669"/>
    <property type="project" value="UniProtKB-EC"/>
</dbReference>
<evidence type="ECO:0000256" key="1">
    <source>
        <dbReference type="ARBA" id="ARBA00001798"/>
    </source>
</evidence>
<comment type="cofactor">
    <cofactor evidence="2">
        <name>Zn(2+)</name>
        <dbReference type="ChEBI" id="CHEBI:29105"/>
    </cofactor>
</comment>
<feature type="domain" description="RING-type" evidence="11">
    <location>
        <begin position="1"/>
        <end position="197"/>
    </location>
</feature>
<dbReference type="InterPro" id="IPR044066">
    <property type="entry name" value="TRIAD_supradom"/>
</dbReference>
<dbReference type="GO" id="GO:0008270">
    <property type="term" value="F:zinc ion binding"/>
    <property type="evidence" value="ECO:0007669"/>
    <property type="project" value="UniProtKB-KW"/>
</dbReference>
<keyword evidence="5" id="KW-0479">Metal-binding</keyword>
<name>A0AAV5DYF8_ELECO</name>
<evidence type="ECO:0000256" key="8">
    <source>
        <dbReference type="ARBA" id="ARBA00022786"/>
    </source>
</evidence>
<evidence type="ECO:0000256" key="10">
    <source>
        <dbReference type="SAM" id="Coils"/>
    </source>
</evidence>
<gene>
    <name evidence="12" type="primary">gb02402</name>
    <name evidence="12" type="ORF">PR202_gb02402</name>
</gene>
<dbReference type="Gene3D" id="1.20.120.1750">
    <property type="match status" value="1"/>
</dbReference>
<evidence type="ECO:0000256" key="2">
    <source>
        <dbReference type="ARBA" id="ARBA00001947"/>
    </source>
</evidence>
<comment type="catalytic activity">
    <reaction evidence="1">
        <text>[E2 ubiquitin-conjugating enzyme]-S-ubiquitinyl-L-cysteine + [acceptor protein]-L-lysine = [E2 ubiquitin-conjugating enzyme]-L-cysteine + [acceptor protein]-N(6)-ubiquitinyl-L-lysine.</text>
        <dbReference type="EC" id="2.3.2.31"/>
    </reaction>
</comment>
<dbReference type="InterPro" id="IPR017907">
    <property type="entry name" value="Znf_RING_CS"/>
</dbReference>
<evidence type="ECO:0000313" key="13">
    <source>
        <dbReference type="Proteomes" id="UP001054889"/>
    </source>
</evidence>
<comment type="caution">
    <text evidence="12">The sequence shown here is derived from an EMBL/GenBank/DDBJ whole genome shotgun (WGS) entry which is preliminary data.</text>
</comment>
<dbReference type="AlphaFoldDB" id="A0AAV5DYF8"/>
<keyword evidence="10" id="KW-0175">Coiled coil</keyword>
<evidence type="ECO:0000256" key="5">
    <source>
        <dbReference type="ARBA" id="ARBA00022723"/>
    </source>
</evidence>
<evidence type="ECO:0000256" key="6">
    <source>
        <dbReference type="ARBA" id="ARBA00022737"/>
    </source>
</evidence>
<dbReference type="Proteomes" id="UP001054889">
    <property type="component" value="Unassembled WGS sequence"/>
</dbReference>
<evidence type="ECO:0000256" key="4">
    <source>
        <dbReference type="ARBA" id="ARBA00022679"/>
    </source>
</evidence>
<dbReference type="SUPFAM" id="SSF57850">
    <property type="entry name" value="RING/U-box"/>
    <property type="match status" value="2"/>
</dbReference>
<dbReference type="EMBL" id="BQKI01000072">
    <property type="protein sequence ID" value="GJN15482.1"/>
    <property type="molecule type" value="Genomic_DNA"/>
</dbReference>
<dbReference type="PROSITE" id="PS00518">
    <property type="entry name" value="ZF_RING_1"/>
    <property type="match status" value="1"/>
</dbReference>
<sequence length="365" mass="41511">MEANMDEDYFSDGSSDDEYNLGGISDDHLEISAVLGERNNRKHYVVVTEEEIIQRLSEHPDAWAEELSVDARLKPCTASGCGCAIRVVDESSPDADVRCLCGNEFCWRCGGAPHWPSTCAAVARLTREADMASADWILLHTKPCPKCRRPAEKEDEHDECYDSVVCAAPCKHRFCWRCLRPRKTRDRGHNKDCVERYALEDEEEERVKRHREQAKLALDRFLHDHDLWMAKQLALRHDAEHELRRLRDDAISSVVENAWAVVVEGRRVLGNAFAFGRSLLVATTKEEDDDDPHRRMRRQLFEHHRGEMDAALDRLQQCIVADATGSMAACNKDHQRCKLLMPTSATQRFVHDFAKAVEEAGAASS</sequence>
<dbReference type="GO" id="GO:0016567">
    <property type="term" value="P:protein ubiquitination"/>
    <property type="evidence" value="ECO:0007669"/>
    <property type="project" value="InterPro"/>
</dbReference>
<dbReference type="EC" id="2.3.2.31" evidence="3"/>
<reference evidence="12" key="1">
    <citation type="journal article" date="2018" name="DNA Res.">
        <title>Multiple hybrid de novo genome assembly of finger millet, an orphan allotetraploid crop.</title>
        <authorList>
            <person name="Hatakeyama M."/>
            <person name="Aluri S."/>
            <person name="Balachadran M.T."/>
            <person name="Sivarajan S.R."/>
            <person name="Patrignani A."/>
            <person name="Gruter S."/>
            <person name="Poveda L."/>
            <person name="Shimizu-Inatsugi R."/>
            <person name="Baeten J."/>
            <person name="Francoijs K.J."/>
            <person name="Nataraja K.N."/>
            <person name="Reddy Y.A.N."/>
            <person name="Phadnis S."/>
            <person name="Ravikumar R.L."/>
            <person name="Schlapbach R."/>
            <person name="Sreeman S.M."/>
            <person name="Shimizu K.K."/>
        </authorList>
    </citation>
    <scope>NUCLEOTIDE SEQUENCE</scope>
</reference>